<sequence length="658" mass="74073">MLPAEEKRPEPPRLSRHDRPGHQCADPQLEELKHLMKGLQSECHQVELQQLQTHSLLEKHHSEVLEIFEAHEGILLQVLGCAHSHGPPAKARRASERNLGEFSSVVQAPKGVAFDLDPVDEDASAAEDVKGEDAKGPLKRSPSRAHGSFTFTPKLFSTFTQFDLHLKEGAANVDADQARRERGLDRPSQHLSRDCCLKRYVATTAFDVFFACLVISNAIFIGVEVQHTLAHPKDASVVLQVIRNSYTALFTLEIILRIAVYGRAFFRSDDWFWNGLDAVLVICSLWEVALEIVSAAQDEEGGMLGFTGLRTVRIVRVTRLVRVAKLGRILRFVMALRTLIQSIIYTLKALVWALVLLALIIYFFAILFTQAVSDSQDAEWQPEVDRYFNSLPDTMLSLFMCISGGVSWENVIYPLRRLSPAWAMVFVFFISFCNFAVLNVVTGVFCQSAIDSAQSDHQMVMQSILANKEAHIEKIKLLFNEIDAQDRGLITYQMFEEKVGDQAVKAYFESMDLNVWDAWSFFKLLDLDSGGAVEIEEFLMGCLRLRGTARAIDIAKLIHEQAWLLKNQGHFWTFVEVQLQECLQLHPSRSCDLQDLQPVSGSELTRFGPLLATRIHVFGLLGRPFFGGRFGSGASHLAWPSQDLLSYFQDNLRTALSC</sequence>
<dbReference type="SUPFAM" id="SSF47473">
    <property type="entry name" value="EF-hand"/>
    <property type="match status" value="1"/>
</dbReference>
<feature type="transmembrane region" description="Helical" evidence="7">
    <location>
        <begin position="422"/>
        <end position="445"/>
    </location>
</feature>
<proteinExistence type="predicted"/>
<evidence type="ECO:0000256" key="3">
    <source>
        <dbReference type="ARBA" id="ARBA00022837"/>
    </source>
</evidence>
<feature type="compositionally biased region" description="Basic and acidic residues" evidence="6">
    <location>
        <begin position="1"/>
        <end position="21"/>
    </location>
</feature>
<dbReference type="InterPro" id="IPR011992">
    <property type="entry name" value="EF-hand-dom_pair"/>
</dbReference>
<feature type="domain" description="Ion transport" evidence="8">
    <location>
        <begin position="205"/>
        <end position="445"/>
    </location>
</feature>
<evidence type="ECO:0000256" key="7">
    <source>
        <dbReference type="SAM" id="Phobius"/>
    </source>
</evidence>
<evidence type="ECO:0000256" key="4">
    <source>
        <dbReference type="ARBA" id="ARBA00022989"/>
    </source>
</evidence>
<dbReference type="InterPro" id="IPR027359">
    <property type="entry name" value="Volt_channel_dom_sf"/>
</dbReference>
<dbReference type="Gene3D" id="1.20.120.350">
    <property type="entry name" value="Voltage-gated potassium channels. Chain C"/>
    <property type="match status" value="1"/>
</dbReference>
<keyword evidence="5 7" id="KW-0472">Membrane</keyword>
<organism evidence="9 10">
    <name type="scientific">Durusdinium trenchii</name>
    <dbReference type="NCBI Taxonomy" id="1381693"/>
    <lineage>
        <taxon>Eukaryota</taxon>
        <taxon>Sar</taxon>
        <taxon>Alveolata</taxon>
        <taxon>Dinophyceae</taxon>
        <taxon>Suessiales</taxon>
        <taxon>Symbiodiniaceae</taxon>
        <taxon>Durusdinium</taxon>
    </lineage>
</organism>
<evidence type="ECO:0000313" key="9">
    <source>
        <dbReference type="EMBL" id="CAK9071853.1"/>
    </source>
</evidence>
<comment type="subcellular location">
    <subcellularLocation>
        <location evidence="1">Membrane</location>
        <topology evidence="1">Multi-pass membrane protein</topology>
    </subcellularLocation>
</comment>
<keyword evidence="3" id="KW-0106">Calcium</keyword>
<reference evidence="9 10" key="1">
    <citation type="submission" date="2024-02" db="EMBL/GenBank/DDBJ databases">
        <authorList>
            <person name="Chen Y."/>
            <person name="Shah S."/>
            <person name="Dougan E. K."/>
            <person name="Thang M."/>
            <person name="Chan C."/>
        </authorList>
    </citation>
    <scope>NUCLEOTIDE SEQUENCE [LARGE SCALE GENOMIC DNA]</scope>
</reference>
<dbReference type="Pfam" id="PF00520">
    <property type="entry name" value="Ion_trans"/>
    <property type="match status" value="1"/>
</dbReference>
<gene>
    <name evidence="9" type="ORF">CCMP2556_LOCUS35321</name>
</gene>
<name>A0ABP0P8A2_9DINO</name>
<comment type="caution">
    <text evidence="9">The sequence shown here is derived from an EMBL/GenBank/DDBJ whole genome shotgun (WGS) entry which is preliminary data.</text>
</comment>
<evidence type="ECO:0000259" key="8">
    <source>
        <dbReference type="Pfam" id="PF00520"/>
    </source>
</evidence>
<feature type="transmembrane region" description="Helical" evidence="7">
    <location>
        <begin position="200"/>
        <end position="221"/>
    </location>
</feature>
<keyword evidence="4 7" id="KW-1133">Transmembrane helix</keyword>
<feature type="compositionally biased region" description="Basic and acidic residues" evidence="6">
    <location>
        <begin position="127"/>
        <end position="136"/>
    </location>
</feature>
<evidence type="ECO:0000256" key="6">
    <source>
        <dbReference type="SAM" id="MobiDB-lite"/>
    </source>
</evidence>
<evidence type="ECO:0000256" key="2">
    <source>
        <dbReference type="ARBA" id="ARBA00022692"/>
    </source>
</evidence>
<evidence type="ECO:0000256" key="1">
    <source>
        <dbReference type="ARBA" id="ARBA00004141"/>
    </source>
</evidence>
<keyword evidence="2 7" id="KW-0812">Transmembrane</keyword>
<dbReference type="PANTHER" id="PTHR10037">
    <property type="entry name" value="VOLTAGE-GATED CATION CHANNEL CALCIUM AND SODIUM"/>
    <property type="match status" value="1"/>
</dbReference>
<dbReference type="InterPro" id="IPR018247">
    <property type="entry name" value="EF_Hand_1_Ca_BS"/>
</dbReference>
<dbReference type="Gene3D" id="1.10.238.10">
    <property type="entry name" value="EF-hand"/>
    <property type="match status" value="1"/>
</dbReference>
<dbReference type="InterPro" id="IPR005821">
    <property type="entry name" value="Ion_trans_dom"/>
</dbReference>
<dbReference type="EMBL" id="CAXAMN010022684">
    <property type="protein sequence ID" value="CAK9071853.1"/>
    <property type="molecule type" value="Genomic_DNA"/>
</dbReference>
<dbReference type="InterPro" id="IPR043203">
    <property type="entry name" value="VGCC_Ca_Na"/>
</dbReference>
<feature type="region of interest" description="Disordered" evidence="6">
    <location>
        <begin position="1"/>
        <end position="23"/>
    </location>
</feature>
<keyword evidence="10" id="KW-1185">Reference proteome</keyword>
<dbReference type="Proteomes" id="UP001642484">
    <property type="component" value="Unassembled WGS sequence"/>
</dbReference>
<dbReference type="PANTHER" id="PTHR10037:SF62">
    <property type="entry name" value="SODIUM CHANNEL PROTEIN 60E"/>
    <property type="match status" value="1"/>
</dbReference>
<protein>
    <recommendedName>
        <fullName evidence="8">Ion transport domain-containing protein</fullName>
    </recommendedName>
</protein>
<feature type="transmembrane region" description="Helical" evidence="7">
    <location>
        <begin position="349"/>
        <end position="372"/>
    </location>
</feature>
<dbReference type="Gene3D" id="1.10.287.70">
    <property type="match status" value="1"/>
</dbReference>
<evidence type="ECO:0000313" key="10">
    <source>
        <dbReference type="Proteomes" id="UP001642484"/>
    </source>
</evidence>
<evidence type="ECO:0000256" key="5">
    <source>
        <dbReference type="ARBA" id="ARBA00023136"/>
    </source>
</evidence>
<accession>A0ABP0P8A2</accession>
<dbReference type="PROSITE" id="PS00018">
    <property type="entry name" value="EF_HAND_1"/>
    <property type="match status" value="1"/>
</dbReference>
<dbReference type="SUPFAM" id="SSF81324">
    <property type="entry name" value="Voltage-gated potassium channels"/>
    <property type="match status" value="1"/>
</dbReference>
<feature type="region of interest" description="Disordered" evidence="6">
    <location>
        <begin position="123"/>
        <end position="144"/>
    </location>
</feature>